<evidence type="ECO:0000256" key="6">
    <source>
        <dbReference type="ARBA" id="ARBA00022692"/>
    </source>
</evidence>
<evidence type="ECO:0000256" key="3">
    <source>
        <dbReference type="ARBA" id="ARBA00015325"/>
    </source>
</evidence>
<evidence type="ECO:0000313" key="17">
    <source>
        <dbReference type="Proteomes" id="UP001290861"/>
    </source>
</evidence>
<dbReference type="CDD" id="cd19961">
    <property type="entry name" value="EcYidC-like_peri"/>
    <property type="match status" value="1"/>
</dbReference>
<comment type="subunit">
    <text evidence="13">Interacts with the Sec translocase complex via SecD. Specifically interacts with transmembrane segments of nascent integral membrane proteins during membrane integration.</text>
</comment>
<dbReference type="NCBIfam" id="TIGR03592">
    <property type="entry name" value="yidC_oxa1_cterm"/>
    <property type="match status" value="1"/>
</dbReference>
<protein>
    <recommendedName>
        <fullName evidence="3 13">Membrane protein insertase YidC</fullName>
    </recommendedName>
    <alternativeName>
        <fullName evidence="12 13">Foldase YidC</fullName>
    </alternativeName>
    <alternativeName>
        <fullName evidence="11 13">Membrane integrase YidC</fullName>
    </alternativeName>
    <alternativeName>
        <fullName evidence="13">Membrane protein YidC</fullName>
    </alternativeName>
</protein>
<dbReference type="Pfam" id="PF02096">
    <property type="entry name" value="60KD_IMP"/>
    <property type="match status" value="1"/>
</dbReference>
<organism evidence="16 17">
    <name type="scientific">Pontiella agarivorans</name>
    <dbReference type="NCBI Taxonomy" id="3038953"/>
    <lineage>
        <taxon>Bacteria</taxon>
        <taxon>Pseudomonadati</taxon>
        <taxon>Kiritimatiellota</taxon>
        <taxon>Kiritimatiellia</taxon>
        <taxon>Kiritimatiellales</taxon>
        <taxon>Pontiellaceae</taxon>
        <taxon>Pontiella</taxon>
    </lineage>
</organism>
<reference evidence="16 17" key="1">
    <citation type="journal article" date="2024" name="Appl. Environ. Microbiol.">
        <title>Pontiella agarivorans sp. nov., a novel marine anaerobic bacterium capable of degrading macroalgal polysaccharides and fixing nitrogen.</title>
        <authorList>
            <person name="Liu N."/>
            <person name="Kivenson V."/>
            <person name="Peng X."/>
            <person name="Cui Z."/>
            <person name="Lankiewicz T.S."/>
            <person name="Gosselin K.M."/>
            <person name="English C.J."/>
            <person name="Blair E.M."/>
            <person name="O'Malley M.A."/>
            <person name="Valentine D.L."/>
        </authorList>
    </citation>
    <scope>NUCLEOTIDE SEQUENCE [LARGE SCALE GENOMIC DNA]</scope>
    <source>
        <strain evidence="16 17">NLcol2</strain>
    </source>
</reference>
<feature type="transmembrane region" description="Helical" evidence="13">
    <location>
        <begin position="389"/>
        <end position="408"/>
    </location>
</feature>
<dbReference type="PANTHER" id="PTHR12428:SF65">
    <property type="entry name" value="CYTOCHROME C OXIDASE ASSEMBLY PROTEIN COX18, MITOCHONDRIAL"/>
    <property type="match status" value="1"/>
</dbReference>
<keyword evidence="17" id="KW-1185">Reference proteome</keyword>
<comment type="function">
    <text evidence="13">Required for the insertion and/or proper folding and/or complex formation of integral membrane proteins into the membrane. Involved in integration of membrane proteins that insert both dependently and independently of the Sec translocase complex, as well as at least some lipoproteins. Aids folding of multispanning membrane proteins.</text>
</comment>
<comment type="subcellular location">
    <subcellularLocation>
        <location evidence="1">Cell inner membrane</location>
        <topology evidence="1">Multi-pass membrane protein</topology>
    </subcellularLocation>
    <subcellularLocation>
        <location evidence="13">Cell membrane</location>
        <topology evidence="13">Multi-pass membrane protein</topology>
    </subcellularLocation>
</comment>
<evidence type="ECO:0000256" key="12">
    <source>
        <dbReference type="ARBA" id="ARBA00033342"/>
    </source>
</evidence>
<feature type="domain" description="Membrane insertase YidC N-terminal" evidence="15">
    <location>
        <begin position="83"/>
        <end position="371"/>
    </location>
</feature>
<evidence type="ECO:0000259" key="14">
    <source>
        <dbReference type="Pfam" id="PF02096"/>
    </source>
</evidence>
<evidence type="ECO:0000256" key="10">
    <source>
        <dbReference type="ARBA" id="ARBA00023186"/>
    </source>
</evidence>
<comment type="similarity">
    <text evidence="2 13">Belongs to the OXA1/ALB3/YidC family. Type 1 subfamily.</text>
</comment>
<keyword evidence="6 13" id="KW-0812">Transmembrane</keyword>
<dbReference type="HAMAP" id="MF_01810">
    <property type="entry name" value="YidC_type1"/>
    <property type="match status" value="1"/>
</dbReference>
<dbReference type="InterPro" id="IPR038221">
    <property type="entry name" value="YidC_periplasmic_sf"/>
</dbReference>
<keyword evidence="9 13" id="KW-0472">Membrane</keyword>
<proteinExistence type="inferred from homology"/>
<accession>A0ABU5MUZ5</accession>
<evidence type="ECO:0000256" key="11">
    <source>
        <dbReference type="ARBA" id="ARBA00033245"/>
    </source>
</evidence>
<keyword evidence="7 13" id="KW-0653">Protein transport</keyword>
<dbReference type="InterPro" id="IPR028053">
    <property type="entry name" value="Membr_insert_YidC_N"/>
</dbReference>
<dbReference type="InterPro" id="IPR001708">
    <property type="entry name" value="YidC/ALB3/OXA1/COX18"/>
</dbReference>
<evidence type="ECO:0000259" key="15">
    <source>
        <dbReference type="Pfam" id="PF14849"/>
    </source>
</evidence>
<dbReference type="Gene3D" id="2.70.98.90">
    <property type="match status" value="1"/>
</dbReference>
<evidence type="ECO:0000313" key="16">
    <source>
        <dbReference type="EMBL" id="MDZ8117916.1"/>
    </source>
</evidence>
<feature type="domain" description="Membrane insertase YidC/Oxa/ALB C-terminal" evidence="14">
    <location>
        <begin position="390"/>
        <end position="589"/>
    </location>
</feature>
<comment type="caution">
    <text evidence="16">The sequence shown here is derived from an EMBL/GenBank/DDBJ whole genome shotgun (WGS) entry which is preliminary data.</text>
</comment>
<dbReference type="Pfam" id="PF14849">
    <property type="entry name" value="YidC_periplas"/>
    <property type="match status" value="1"/>
</dbReference>
<evidence type="ECO:0000256" key="9">
    <source>
        <dbReference type="ARBA" id="ARBA00023136"/>
    </source>
</evidence>
<dbReference type="InterPro" id="IPR019998">
    <property type="entry name" value="Membr_insert_YidC"/>
</dbReference>
<evidence type="ECO:0000256" key="13">
    <source>
        <dbReference type="HAMAP-Rule" id="MF_01810"/>
    </source>
</evidence>
<gene>
    <name evidence="13 16" type="primary">yidC</name>
    <name evidence="16" type="ORF">P9H32_04690</name>
</gene>
<evidence type="ECO:0000256" key="4">
    <source>
        <dbReference type="ARBA" id="ARBA00022448"/>
    </source>
</evidence>
<feature type="transmembrane region" description="Helical" evidence="13">
    <location>
        <begin position="6"/>
        <end position="22"/>
    </location>
</feature>
<feature type="transmembrane region" description="Helical" evidence="13">
    <location>
        <begin position="469"/>
        <end position="487"/>
    </location>
</feature>
<sequence>MNKKDLIPVIVLALLIPLWMLIDRTFIAPKFPAPQPVPAEQPAEPLTTGTPAELTAAAPAEQPEAVKPAETNTTVPVEETLETLENEQLKLELSSIGGGIKQVTLVNYPEENKENSAPVTLDFSDRAALAYTGLSGMGADDSLNITKSDDGKSVIFSKVWNTGSEFRRTITIGDNYLLTVQDQFINKTSNPWNIPALRLLTGNMKNPDDTKSMKGLSIIGADSFSQNEGVRYYGKVKGFSGTTVQKIFKKADKPEFIDVVPEGMVHEKVDWVSAKNKFFVQIISPDEPVATMSILARRDTTQKGVVPDSIATSLDFQPVALGAGDTLNLNYTCYIGPKNFSILKKAGHKFEKVMEFQTTGFWGFMNWIMEPARQFLLAALNLFYAVVRNYGLAIILLTLLMRILFWPLTHRSTQKMRENSEKMQVVQPKIKAIQEKYKGQAQRIQQETMKVYQEHGFNPMAMMGGCLPMLLQMPVFFALYTVLRNAIELRFAGFLWIADLSQPENLFAGSIPIIGSLNILPVLMSVSMIFQQKLSTPNAAATPEQQQQQKMMMYMMPIMMLFLFYGMPSGLTLYWTTSNVLMIAQTSAYNYRKKHKEA</sequence>
<dbReference type="InterPro" id="IPR047196">
    <property type="entry name" value="YidC_ALB_C"/>
</dbReference>
<evidence type="ECO:0000256" key="7">
    <source>
        <dbReference type="ARBA" id="ARBA00022927"/>
    </source>
</evidence>
<dbReference type="PRINTS" id="PR01900">
    <property type="entry name" value="YIDCPROTEIN"/>
</dbReference>
<keyword evidence="8 13" id="KW-1133">Transmembrane helix</keyword>
<keyword evidence="4 13" id="KW-0813">Transport</keyword>
<evidence type="ECO:0000256" key="1">
    <source>
        <dbReference type="ARBA" id="ARBA00004429"/>
    </source>
</evidence>
<dbReference type="InterPro" id="IPR028055">
    <property type="entry name" value="YidC/Oxa/ALB_C"/>
</dbReference>
<dbReference type="PRINTS" id="PR00701">
    <property type="entry name" value="60KDINNERMP"/>
</dbReference>
<name>A0ABU5MUZ5_9BACT</name>
<evidence type="ECO:0000256" key="2">
    <source>
        <dbReference type="ARBA" id="ARBA00010527"/>
    </source>
</evidence>
<dbReference type="Proteomes" id="UP001290861">
    <property type="component" value="Unassembled WGS sequence"/>
</dbReference>
<dbReference type="NCBIfam" id="TIGR03593">
    <property type="entry name" value="yidC_nterm"/>
    <property type="match status" value="1"/>
</dbReference>
<dbReference type="PANTHER" id="PTHR12428">
    <property type="entry name" value="OXA1"/>
    <property type="match status" value="1"/>
</dbReference>
<feature type="transmembrane region" description="Helical" evidence="13">
    <location>
        <begin position="507"/>
        <end position="530"/>
    </location>
</feature>
<dbReference type="RefSeq" id="WP_322607716.1">
    <property type="nucleotide sequence ID" value="NZ_JARVCO010000006.1"/>
</dbReference>
<keyword evidence="5 13" id="KW-1003">Cell membrane</keyword>
<dbReference type="EMBL" id="JARVCO010000006">
    <property type="protein sequence ID" value="MDZ8117916.1"/>
    <property type="molecule type" value="Genomic_DNA"/>
</dbReference>
<evidence type="ECO:0000256" key="5">
    <source>
        <dbReference type="ARBA" id="ARBA00022475"/>
    </source>
</evidence>
<evidence type="ECO:0000256" key="8">
    <source>
        <dbReference type="ARBA" id="ARBA00022989"/>
    </source>
</evidence>
<dbReference type="CDD" id="cd20070">
    <property type="entry name" value="5TM_YidC_Alb3"/>
    <property type="match status" value="1"/>
</dbReference>
<keyword evidence="10 13" id="KW-0143">Chaperone</keyword>